<comment type="caution">
    <text evidence="2">The sequence shown here is derived from an EMBL/GenBank/DDBJ whole genome shotgun (WGS) entry which is preliminary data.</text>
</comment>
<evidence type="ECO:0000313" key="3">
    <source>
        <dbReference type="Proteomes" id="UP001241758"/>
    </source>
</evidence>
<dbReference type="RefSeq" id="WP_282759478.1">
    <property type="nucleotide sequence ID" value="NZ_JASCTH010000007.1"/>
</dbReference>
<keyword evidence="1" id="KW-1133">Transmembrane helix</keyword>
<evidence type="ECO:0000256" key="1">
    <source>
        <dbReference type="SAM" id="Phobius"/>
    </source>
</evidence>
<accession>A0ABT6WHZ6</accession>
<feature type="transmembrane region" description="Helical" evidence="1">
    <location>
        <begin position="56"/>
        <end position="77"/>
    </location>
</feature>
<dbReference type="SUPFAM" id="SSF48452">
    <property type="entry name" value="TPR-like"/>
    <property type="match status" value="1"/>
</dbReference>
<gene>
    <name evidence="2" type="ORF">QLQ12_12130</name>
</gene>
<protein>
    <submittedName>
        <fullName evidence="2">XRE family transcriptional regulator</fullName>
    </submittedName>
</protein>
<reference evidence="2 3" key="1">
    <citation type="submission" date="2023-05" db="EMBL/GenBank/DDBJ databases">
        <title>Actinoplanes sp. NEAU-A12 genome sequencing.</title>
        <authorList>
            <person name="Wang Z.-S."/>
        </authorList>
    </citation>
    <scope>NUCLEOTIDE SEQUENCE [LARGE SCALE GENOMIC DNA]</scope>
    <source>
        <strain evidence="2 3">NEAU-A12</strain>
    </source>
</reference>
<proteinExistence type="predicted"/>
<keyword evidence="1" id="KW-0472">Membrane</keyword>
<dbReference type="InterPro" id="IPR011990">
    <property type="entry name" value="TPR-like_helical_dom_sf"/>
</dbReference>
<dbReference type="EMBL" id="JASCTH010000007">
    <property type="protein sequence ID" value="MDI6099340.1"/>
    <property type="molecule type" value="Genomic_DNA"/>
</dbReference>
<keyword evidence="3" id="KW-1185">Reference proteome</keyword>
<dbReference type="Proteomes" id="UP001241758">
    <property type="component" value="Unassembled WGS sequence"/>
</dbReference>
<name>A0ABT6WHZ6_9ACTN</name>
<keyword evidence="1" id="KW-0812">Transmembrane</keyword>
<evidence type="ECO:0000313" key="2">
    <source>
        <dbReference type="EMBL" id="MDI6099340.1"/>
    </source>
</evidence>
<organism evidence="2 3">
    <name type="scientific">Actinoplanes sandaracinus</name>
    <dbReference type="NCBI Taxonomy" id="3045177"/>
    <lineage>
        <taxon>Bacteria</taxon>
        <taxon>Bacillati</taxon>
        <taxon>Actinomycetota</taxon>
        <taxon>Actinomycetes</taxon>
        <taxon>Micromonosporales</taxon>
        <taxon>Micromonosporaceae</taxon>
        <taxon>Actinoplanes</taxon>
    </lineage>
</organism>
<sequence>MDRWDQVVADYGESYYRLRSDQLMENVRADLTVLHSLIAAADGPERKPLLRATSRLSVVVALGMVAAGQILIAGRWWRDAYEYAVKSGDKDSILHARAWSVVNGCYDRRDPGDVVALSDEVMPLTAGRSSAEACGLLAGRAQALSLAGRHSEAIDTVRQLADASEKMPANVANGVHSLWGWPEHRLRHTEAWVYAHSGTLVDATKAQERAIELYPPQMTRLRTQVQLHHAAAMIRSRQILDGLRLAASALESLPAENHNELLRTVIRQVVHSVPTEARKRPEYREVTDLLRGRSYDLLLESRPGFGSSYGL</sequence>